<evidence type="ECO:0000256" key="1">
    <source>
        <dbReference type="ARBA" id="ARBA00004496"/>
    </source>
</evidence>
<evidence type="ECO:0000256" key="4">
    <source>
        <dbReference type="ARBA" id="ARBA00022490"/>
    </source>
</evidence>
<evidence type="ECO:0000256" key="8">
    <source>
        <dbReference type="ARBA" id="ARBA00022840"/>
    </source>
</evidence>
<dbReference type="InterPro" id="IPR003442">
    <property type="entry name" value="T6A_TsaE"/>
</dbReference>
<keyword evidence="11" id="KW-0808">Transferase</keyword>
<dbReference type="PANTHER" id="PTHR33540:SF2">
    <property type="entry name" value="TRNA THREONYLCARBAMOYLADENOSINE BIOSYNTHESIS PROTEIN TSAE"/>
    <property type="match status" value="1"/>
</dbReference>
<dbReference type="GO" id="GO:0002949">
    <property type="term" value="P:tRNA threonylcarbamoyladenosine modification"/>
    <property type="evidence" value="ECO:0007669"/>
    <property type="project" value="InterPro"/>
</dbReference>
<dbReference type="SUPFAM" id="SSF52540">
    <property type="entry name" value="P-loop containing nucleoside triphosphate hydrolases"/>
    <property type="match status" value="1"/>
</dbReference>
<dbReference type="EMBL" id="UOEO01000142">
    <property type="protein sequence ID" value="VAW20555.1"/>
    <property type="molecule type" value="Genomic_DNA"/>
</dbReference>
<dbReference type="AlphaFoldDB" id="A0A3B0TPJ7"/>
<dbReference type="PANTHER" id="PTHR33540">
    <property type="entry name" value="TRNA THREONYLCARBAMOYLADENOSINE BIOSYNTHESIS PROTEIN TSAE"/>
    <property type="match status" value="1"/>
</dbReference>
<evidence type="ECO:0000256" key="7">
    <source>
        <dbReference type="ARBA" id="ARBA00022741"/>
    </source>
</evidence>
<keyword evidence="9" id="KW-0460">Magnesium</keyword>
<reference evidence="11" key="1">
    <citation type="submission" date="2018-06" db="EMBL/GenBank/DDBJ databases">
        <authorList>
            <person name="Zhirakovskaya E."/>
        </authorList>
    </citation>
    <scope>NUCLEOTIDE SEQUENCE</scope>
</reference>
<dbReference type="InterPro" id="IPR027417">
    <property type="entry name" value="P-loop_NTPase"/>
</dbReference>
<evidence type="ECO:0000313" key="11">
    <source>
        <dbReference type="EMBL" id="VAW20555.1"/>
    </source>
</evidence>
<keyword evidence="5" id="KW-0819">tRNA processing</keyword>
<evidence type="ECO:0000256" key="9">
    <source>
        <dbReference type="ARBA" id="ARBA00022842"/>
    </source>
</evidence>
<name>A0A3B0TPJ7_9ZZZZ</name>
<keyword evidence="8" id="KW-0067">ATP-binding</keyword>
<evidence type="ECO:0000256" key="10">
    <source>
        <dbReference type="ARBA" id="ARBA00032441"/>
    </source>
</evidence>
<proteinExistence type="inferred from homology"/>
<evidence type="ECO:0000256" key="3">
    <source>
        <dbReference type="ARBA" id="ARBA00019010"/>
    </source>
</evidence>
<dbReference type="Pfam" id="PF02367">
    <property type="entry name" value="TsaE"/>
    <property type="match status" value="1"/>
</dbReference>
<dbReference type="NCBIfam" id="TIGR00150">
    <property type="entry name" value="T6A_YjeE"/>
    <property type="match status" value="1"/>
</dbReference>
<gene>
    <name evidence="11" type="ORF">MNBD_ALPHA12-721</name>
</gene>
<evidence type="ECO:0000256" key="2">
    <source>
        <dbReference type="ARBA" id="ARBA00007599"/>
    </source>
</evidence>
<comment type="similarity">
    <text evidence="2">Belongs to the TsaE family.</text>
</comment>
<keyword evidence="6" id="KW-0479">Metal-binding</keyword>
<dbReference type="GO" id="GO:0005737">
    <property type="term" value="C:cytoplasm"/>
    <property type="evidence" value="ECO:0007669"/>
    <property type="project" value="UniProtKB-SubCell"/>
</dbReference>
<keyword evidence="7" id="KW-0547">Nucleotide-binding</keyword>
<protein>
    <recommendedName>
        <fullName evidence="3">tRNA threonylcarbamoyladenosine biosynthesis protein TsaE</fullName>
    </recommendedName>
    <alternativeName>
        <fullName evidence="10">t(6)A37 threonylcarbamoyladenosine biosynthesis protein TsaE</fullName>
    </alternativeName>
</protein>
<dbReference type="Gene3D" id="3.40.50.300">
    <property type="entry name" value="P-loop containing nucleotide triphosphate hydrolases"/>
    <property type="match status" value="1"/>
</dbReference>
<dbReference type="GO" id="GO:0005524">
    <property type="term" value="F:ATP binding"/>
    <property type="evidence" value="ECO:0007669"/>
    <property type="project" value="UniProtKB-KW"/>
</dbReference>
<keyword evidence="4" id="KW-0963">Cytoplasm</keyword>
<dbReference type="GO" id="GO:0016740">
    <property type="term" value="F:transferase activity"/>
    <property type="evidence" value="ECO:0007669"/>
    <property type="project" value="UniProtKB-KW"/>
</dbReference>
<dbReference type="GO" id="GO:0046872">
    <property type="term" value="F:metal ion binding"/>
    <property type="evidence" value="ECO:0007669"/>
    <property type="project" value="UniProtKB-KW"/>
</dbReference>
<accession>A0A3B0TPJ7</accession>
<evidence type="ECO:0000256" key="5">
    <source>
        <dbReference type="ARBA" id="ARBA00022694"/>
    </source>
</evidence>
<organism evidence="11">
    <name type="scientific">hydrothermal vent metagenome</name>
    <dbReference type="NCBI Taxonomy" id="652676"/>
    <lineage>
        <taxon>unclassified sequences</taxon>
        <taxon>metagenomes</taxon>
        <taxon>ecological metagenomes</taxon>
    </lineage>
</organism>
<evidence type="ECO:0000256" key="6">
    <source>
        <dbReference type="ARBA" id="ARBA00022723"/>
    </source>
</evidence>
<comment type="subcellular location">
    <subcellularLocation>
        <location evidence="1">Cytoplasm</location>
    </subcellularLocation>
</comment>
<sequence length="166" mass="18031">MSNEKKTASQTALIFAPDEPDTGKIGSLLAKIVNQGDLVLFAGDLGAGKTALARALIRSLLKTPELEVPSPTFLLVLPYQGQGWSILHADLYRLNEPEELDELGLDDNPNALVLIEWAQRAPELESRADLIISLEIPDDGTGRRINIKSVNGQHDLSVFFPEFSGG</sequence>